<reference evidence="2 3" key="1">
    <citation type="submission" date="2018-05" db="EMBL/GenBank/DDBJ databases">
        <title>Draft genome sequence of Scytalidium lignicola DSM 105466, a ubiquitous saprotrophic fungus.</title>
        <authorList>
            <person name="Buettner E."/>
            <person name="Gebauer A.M."/>
            <person name="Hofrichter M."/>
            <person name="Liers C."/>
            <person name="Kellner H."/>
        </authorList>
    </citation>
    <scope>NUCLEOTIDE SEQUENCE [LARGE SCALE GENOMIC DNA]</scope>
    <source>
        <strain evidence="2 3">DSM 105466</strain>
    </source>
</reference>
<feature type="compositionally biased region" description="Basic and acidic residues" evidence="1">
    <location>
        <begin position="25"/>
        <end position="37"/>
    </location>
</feature>
<sequence>MNPQSSNTTSAKPSTTTTRLPKTIEIPDGRKMVDGDKVPSPTATWRPSVDRQQSWNQEDQKREILIALMNAPGVGEKRAAGFSEQSS</sequence>
<keyword evidence="3" id="KW-1185">Reference proteome</keyword>
<protein>
    <submittedName>
        <fullName evidence="2">Uncharacterized protein</fullName>
    </submittedName>
</protein>
<accession>A0A3E2HBP0</accession>
<dbReference type="Proteomes" id="UP000258309">
    <property type="component" value="Unassembled WGS sequence"/>
</dbReference>
<gene>
    <name evidence="2" type="ORF">B7463_g5767</name>
</gene>
<feature type="compositionally biased region" description="Low complexity" evidence="1">
    <location>
        <begin position="1"/>
        <end position="18"/>
    </location>
</feature>
<evidence type="ECO:0000313" key="3">
    <source>
        <dbReference type="Proteomes" id="UP000258309"/>
    </source>
</evidence>
<feature type="non-terminal residue" evidence="2">
    <location>
        <position position="1"/>
    </location>
</feature>
<organism evidence="2 3">
    <name type="scientific">Scytalidium lignicola</name>
    <name type="common">Hyphomycete</name>
    <dbReference type="NCBI Taxonomy" id="5539"/>
    <lineage>
        <taxon>Eukaryota</taxon>
        <taxon>Fungi</taxon>
        <taxon>Dikarya</taxon>
        <taxon>Ascomycota</taxon>
        <taxon>Pezizomycotina</taxon>
        <taxon>Leotiomycetes</taxon>
        <taxon>Leotiomycetes incertae sedis</taxon>
        <taxon>Scytalidium</taxon>
    </lineage>
</organism>
<feature type="compositionally biased region" description="Polar residues" evidence="1">
    <location>
        <begin position="41"/>
        <end position="57"/>
    </location>
</feature>
<evidence type="ECO:0000256" key="1">
    <source>
        <dbReference type="SAM" id="MobiDB-lite"/>
    </source>
</evidence>
<dbReference type="AlphaFoldDB" id="A0A3E2HBP0"/>
<dbReference type="EMBL" id="NCSJ02000097">
    <property type="protein sequence ID" value="RFU30562.1"/>
    <property type="molecule type" value="Genomic_DNA"/>
</dbReference>
<name>A0A3E2HBP0_SCYLI</name>
<comment type="caution">
    <text evidence="2">The sequence shown here is derived from an EMBL/GenBank/DDBJ whole genome shotgun (WGS) entry which is preliminary data.</text>
</comment>
<dbReference type="OrthoDB" id="5425892at2759"/>
<feature type="region of interest" description="Disordered" evidence="1">
    <location>
        <begin position="1"/>
        <end position="57"/>
    </location>
</feature>
<evidence type="ECO:0000313" key="2">
    <source>
        <dbReference type="EMBL" id="RFU30562.1"/>
    </source>
</evidence>
<feature type="non-terminal residue" evidence="2">
    <location>
        <position position="87"/>
    </location>
</feature>
<proteinExistence type="predicted"/>